<dbReference type="SUPFAM" id="SSF52467">
    <property type="entry name" value="DHS-like NAD/FAD-binding domain"/>
    <property type="match status" value="1"/>
</dbReference>
<keyword evidence="16" id="KW-1185">Reference proteome</keyword>
<dbReference type="PATRIC" id="fig|1324261.3.peg.536"/>
<dbReference type="GO" id="GO:0009097">
    <property type="term" value="P:isoleucine biosynthetic process"/>
    <property type="evidence" value="ECO:0007669"/>
    <property type="project" value="UniProtKB-UniPathway"/>
</dbReference>
<dbReference type="Pfam" id="PF02776">
    <property type="entry name" value="TPP_enzyme_N"/>
    <property type="match status" value="1"/>
</dbReference>
<comment type="similarity">
    <text evidence="3 11">Belongs to the TPP enzyme family.</text>
</comment>
<accession>A0A051UFQ2</accession>
<dbReference type="Pfam" id="PF00205">
    <property type="entry name" value="TPP_enzyme_M"/>
    <property type="match status" value="1"/>
</dbReference>
<keyword evidence="7" id="KW-0274">FAD</keyword>
<evidence type="ECO:0000259" key="14">
    <source>
        <dbReference type="Pfam" id="PF02776"/>
    </source>
</evidence>
<dbReference type="GO" id="GO:0000287">
    <property type="term" value="F:magnesium ion binding"/>
    <property type="evidence" value="ECO:0007669"/>
    <property type="project" value="InterPro"/>
</dbReference>
<evidence type="ECO:0000259" key="13">
    <source>
        <dbReference type="Pfam" id="PF02775"/>
    </source>
</evidence>
<keyword evidence="6" id="KW-0285">Flavoprotein</keyword>
<dbReference type="HOGENOM" id="CLU_013748_3_1_11"/>
<evidence type="ECO:0000256" key="1">
    <source>
        <dbReference type="ARBA" id="ARBA00004974"/>
    </source>
</evidence>
<keyword evidence="5" id="KW-0028">Amino-acid biosynthesis</keyword>
<name>A0A051UFQ2_9MYCO</name>
<dbReference type="GO" id="GO:0009099">
    <property type="term" value="P:L-valine biosynthetic process"/>
    <property type="evidence" value="ECO:0007669"/>
    <property type="project" value="UniProtKB-UniPathway"/>
</dbReference>
<dbReference type="InterPro" id="IPR012000">
    <property type="entry name" value="Thiamin_PyroP_enz_cen_dom"/>
</dbReference>
<dbReference type="EC" id="2.2.1.6" evidence="4"/>
<evidence type="ECO:0000256" key="9">
    <source>
        <dbReference type="ARBA" id="ARBA00023304"/>
    </source>
</evidence>
<dbReference type="GO" id="GO:0050660">
    <property type="term" value="F:flavin adenine dinucleotide binding"/>
    <property type="evidence" value="ECO:0007669"/>
    <property type="project" value="TreeGrafter"/>
</dbReference>
<evidence type="ECO:0000256" key="4">
    <source>
        <dbReference type="ARBA" id="ARBA00013145"/>
    </source>
</evidence>
<keyword evidence="8 11" id="KW-0786">Thiamine pyrophosphate</keyword>
<feature type="domain" description="Thiamine pyrophosphate enzyme N-terminal TPP-binding" evidence="14">
    <location>
        <begin position="7"/>
        <end position="107"/>
    </location>
</feature>
<evidence type="ECO:0000256" key="5">
    <source>
        <dbReference type="ARBA" id="ARBA00022605"/>
    </source>
</evidence>
<dbReference type="UniPathway" id="UPA00047">
    <property type="reaction ID" value="UER00055"/>
</dbReference>
<evidence type="ECO:0000256" key="10">
    <source>
        <dbReference type="ARBA" id="ARBA00048670"/>
    </source>
</evidence>
<dbReference type="InterPro" id="IPR012001">
    <property type="entry name" value="Thiamin_PyroP_enz_TPP-bd_dom"/>
</dbReference>
<dbReference type="GO" id="GO:0003984">
    <property type="term" value="F:acetolactate synthase activity"/>
    <property type="evidence" value="ECO:0007669"/>
    <property type="project" value="UniProtKB-EC"/>
</dbReference>
<dbReference type="CDD" id="cd07035">
    <property type="entry name" value="TPP_PYR_POX_like"/>
    <property type="match status" value="1"/>
</dbReference>
<dbReference type="RefSeq" id="WP_044483305.1">
    <property type="nucleotide sequence ID" value="NZ_KK328284.1"/>
</dbReference>
<evidence type="ECO:0000256" key="2">
    <source>
        <dbReference type="ARBA" id="ARBA00005025"/>
    </source>
</evidence>
<dbReference type="EMBL" id="JLXW01000002">
    <property type="protein sequence ID" value="KBZ67982.1"/>
    <property type="molecule type" value="Genomic_DNA"/>
</dbReference>
<dbReference type="Gene3D" id="3.40.50.1220">
    <property type="entry name" value="TPP-binding domain"/>
    <property type="match status" value="1"/>
</dbReference>
<proteinExistence type="inferred from homology"/>
<evidence type="ECO:0000313" key="16">
    <source>
        <dbReference type="Proteomes" id="UP000025947"/>
    </source>
</evidence>
<dbReference type="Pfam" id="PF02775">
    <property type="entry name" value="TPP_enzyme_C"/>
    <property type="match status" value="1"/>
</dbReference>
<comment type="pathway">
    <text evidence="1">Amino-acid biosynthesis; L-isoleucine biosynthesis; L-isoleucine from 2-oxobutanoate: step 1/4.</text>
</comment>
<comment type="pathway">
    <text evidence="2">Amino-acid biosynthesis; L-valine biosynthesis; L-valine from pyruvate: step 1/4.</text>
</comment>
<dbReference type="InterPro" id="IPR029061">
    <property type="entry name" value="THDP-binding"/>
</dbReference>
<gene>
    <name evidence="15" type="ORF">K875_00527</name>
</gene>
<comment type="catalytic activity">
    <reaction evidence="10">
        <text>2 pyruvate + H(+) = (2S)-2-acetolactate + CO2</text>
        <dbReference type="Rhea" id="RHEA:25249"/>
        <dbReference type="ChEBI" id="CHEBI:15361"/>
        <dbReference type="ChEBI" id="CHEBI:15378"/>
        <dbReference type="ChEBI" id="CHEBI:16526"/>
        <dbReference type="ChEBI" id="CHEBI:58476"/>
        <dbReference type="EC" id="2.2.1.6"/>
    </reaction>
</comment>
<protein>
    <recommendedName>
        <fullName evidence="4">acetolactate synthase</fullName>
        <ecNumber evidence="4">2.2.1.6</ecNumber>
    </recommendedName>
</protein>
<evidence type="ECO:0000256" key="7">
    <source>
        <dbReference type="ARBA" id="ARBA00022827"/>
    </source>
</evidence>
<dbReference type="InterPro" id="IPR029035">
    <property type="entry name" value="DHS-like_NAD/FAD-binding_dom"/>
</dbReference>
<dbReference type="AlphaFoldDB" id="A0A051UFQ2"/>
<keyword evidence="9" id="KW-0100">Branched-chain amino acid biosynthesis</keyword>
<dbReference type="NCBIfam" id="NF005485">
    <property type="entry name" value="PRK07092.1"/>
    <property type="match status" value="1"/>
</dbReference>
<dbReference type="InterPro" id="IPR045229">
    <property type="entry name" value="TPP_enz"/>
</dbReference>
<evidence type="ECO:0000259" key="12">
    <source>
        <dbReference type="Pfam" id="PF00205"/>
    </source>
</evidence>
<evidence type="ECO:0000256" key="8">
    <source>
        <dbReference type="ARBA" id="ARBA00023052"/>
    </source>
</evidence>
<evidence type="ECO:0000313" key="15">
    <source>
        <dbReference type="EMBL" id="KBZ67982.1"/>
    </source>
</evidence>
<evidence type="ECO:0000256" key="3">
    <source>
        <dbReference type="ARBA" id="ARBA00007812"/>
    </source>
</evidence>
<dbReference type="UniPathway" id="UPA00049">
    <property type="reaction ID" value="UER00059"/>
</dbReference>
<dbReference type="PANTHER" id="PTHR18968">
    <property type="entry name" value="THIAMINE PYROPHOSPHATE ENZYMES"/>
    <property type="match status" value="1"/>
</dbReference>
<dbReference type="CDD" id="cd02002">
    <property type="entry name" value="TPP_BFDC"/>
    <property type="match status" value="1"/>
</dbReference>
<sequence>MSSSPTVWDVTYDLLRSLGLTTVFGNPGSTEQTFLKNFPDDFNYVLGLQEASVLAMADGFAQSTGRPALVNLHTAAGTGNAMGSLIAAYKSNTPLIVTAGQQTREMSLCEPYLTNTSATQLPLPWVKWSYEPARAEDVPAAFMRAYTIAVQPPAGPVYLSIPLDDWEKPALGPAVIRTASQRCAPDADRLRAFVDRINRARRPAVVIGPEVDRAGAWDAGVEFAEIVHAPVYGSPLTDRASFPEDHPLWQGLLPMTIAEVTEVLRGHDLVVVVGAQVFRYYPYVPGDYLPEGTELLQITSDPFLAGAAPVGDSLLSDALLALQQLTALISPETDRPTFAPLDRSAGTVEATSAPLTPDQVYSTLSTIKPPEAALVNESTSTLAEQQRWLPAVRPVSFFATGSGGIGWGVPGAVGVALGDRASGRKRPVVATIGDGSFQYSIQAIWTAAQHKLPIVFVVMRNGEYAVLKSFALLEKTPNVPGLDLPGLDIESLAIGFGCRAVTIDGTDQLIKEFEAALSADGPTVIVVPTKPQVAHLG</sequence>
<evidence type="ECO:0000256" key="11">
    <source>
        <dbReference type="RuleBase" id="RU362132"/>
    </source>
</evidence>
<dbReference type="GO" id="GO:0030976">
    <property type="term" value="F:thiamine pyrophosphate binding"/>
    <property type="evidence" value="ECO:0007669"/>
    <property type="project" value="InterPro"/>
</dbReference>
<dbReference type="InterPro" id="IPR011766">
    <property type="entry name" value="TPP_enzyme_TPP-bd"/>
</dbReference>
<reference evidence="15 16" key="1">
    <citation type="submission" date="2014-04" db="EMBL/GenBank/DDBJ databases">
        <title>The Genome Sequence of Mycobacterium tuberculosis TKK-01-0051.</title>
        <authorList>
            <consortium name="The Broad Institute Genomics Platform"/>
            <consortium name="The Broad Institute Genome Sequencing Center for Infectious Disease"/>
            <person name="Earl A.M."/>
            <person name="Cohen K."/>
            <person name="Pym A."/>
            <person name="Bishai W."/>
            <person name="Maharaj K."/>
            <person name="Desjardins C."/>
            <person name="Abeel T."/>
            <person name="Young S."/>
            <person name="Zeng Q."/>
            <person name="Gargeya S."/>
            <person name="Abouelleil A."/>
            <person name="Alvarado L."/>
            <person name="Chapman S.B."/>
            <person name="Gainer-Dewar J."/>
            <person name="Goldberg J."/>
            <person name="Griggs A."/>
            <person name="Gujja S."/>
            <person name="Hansen M."/>
            <person name="Howarth C."/>
            <person name="Imamovic A."/>
            <person name="Larimer J."/>
            <person name="Murphy C."/>
            <person name="Naylor J."/>
            <person name="Pearson M."/>
            <person name="Poon T.W."/>
            <person name="Priest M."/>
            <person name="Roberts A."/>
            <person name="Saif S."/>
            <person name="Shea T."/>
            <person name="Sykes S."/>
            <person name="Wortman J."/>
            <person name="Nusbaum C."/>
            <person name="Birren B."/>
        </authorList>
    </citation>
    <scope>NUCLEOTIDE SEQUENCE [LARGE SCALE GENOMIC DNA]</scope>
    <source>
        <strain evidence="15 16">TKK-01-0051</strain>
    </source>
</reference>
<dbReference type="Proteomes" id="UP000025947">
    <property type="component" value="Unassembled WGS sequence"/>
</dbReference>
<dbReference type="SUPFAM" id="SSF52518">
    <property type="entry name" value="Thiamin diphosphate-binding fold (THDP-binding)"/>
    <property type="match status" value="2"/>
</dbReference>
<evidence type="ECO:0000256" key="6">
    <source>
        <dbReference type="ARBA" id="ARBA00022630"/>
    </source>
</evidence>
<organism evidence="15 16">
    <name type="scientific">Mycobacterium [tuberculosis] TKK-01-0051</name>
    <dbReference type="NCBI Taxonomy" id="1324261"/>
    <lineage>
        <taxon>Bacteria</taxon>
        <taxon>Bacillati</taxon>
        <taxon>Actinomycetota</taxon>
        <taxon>Actinomycetes</taxon>
        <taxon>Mycobacteriales</taxon>
        <taxon>Mycobacteriaceae</taxon>
        <taxon>Mycobacterium</taxon>
        <taxon>Mycobacterium avium complex (MAC)</taxon>
    </lineage>
</organism>
<dbReference type="PANTHER" id="PTHR18968:SF133">
    <property type="entry name" value="BENZOYLFORMATE DECARBOXYLASE"/>
    <property type="match status" value="1"/>
</dbReference>
<feature type="domain" description="Thiamine pyrophosphate enzyme TPP-binding" evidence="13">
    <location>
        <begin position="389"/>
        <end position="527"/>
    </location>
</feature>
<comment type="caution">
    <text evidence="15">The sequence shown here is derived from an EMBL/GenBank/DDBJ whole genome shotgun (WGS) entry which is preliminary data.</text>
</comment>
<dbReference type="Gene3D" id="3.40.50.970">
    <property type="match status" value="2"/>
</dbReference>
<feature type="domain" description="Thiamine pyrophosphate enzyme central" evidence="12">
    <location>
        <begin position="191"/>
        <end position="325"/>
    </location>
</feature>